<evidence type="ECO:0000256" key="4">
    <source>
        <dbReference type="PROSITE-ProRule" id="PRU00335"/>
    </source>
</evidence>
<keyword evidence="3" id="KW-0804">Transcription</keyword>
<accession>A0A542CU18</accession>
<evidence type="ECO:0000256" key="2">
    <source>
        <dbReference type="ARBA" id="ARBA00023125"/>
    </source>
</evidence>
<dbReference type="InterPro" id="IPR036271">
    <property type="entry name" value="Tet_transcr_reg_TetR-rel_C_sf"/>
</dbReference>
<keyword evidence="7" id="KW-1185">Reference proteome</keyword>
<feature type="domain" description="HTH tetR-type" evidence="5">
    <location>
        <begin position="2"/>
        <end position="62"/>
    </location>
</feature>
<dbReference type="Proteomes" id="UP000320876">
    <property type="component" value="Unassembled WGS sequence"/>
</dbReference>
<reference evidence="6 7" key="1">
    <citation type="submission" date="2019-06" db="EMBL/GenBank/DDBJ databases">
        <title>Sequencing the genomes of 1000 actinobacteria strains.</title>
        <authorList>
            <person name="Klenk H.-P."/>
        </authorList>
    </citation>
    <scope>NUCLEOTIDE SEQUENCE [LARGE SCALE GENOMIC DNA]</scope>
    <source>
        <strain evidence="6 7">DSM 45679</strain>
    </source>
</reference>
<proteinExistence type="predicted"/>
<name>A0A542CU18_AMYCI</name>
<gene>
    <name evidence="6" type="ORF">FB471_6482</name>
</gene>
<dbReference type="InterPro" id="IPR054156">
    <property type="entry name" value="YxaF_TetR_C"/>
</dbReference>
<comment type="caution">
    <text evidence="6">The sequence shown here is derived from an EMBL/GenBank/DDBJ whole genome shotgun (WGS) entry which is preliminary data.</text>
</comment>
<dbReference type="EMBL" id="VFML01000002">
    <property type="protein sequence ID" value="TQI94319.1"/>
    <property type="molecule type" value="Genomic_DNA"/>
</dbReference>
<organism evidence="6 7">
    <name type="scientific">Amycolatopsis cihanbeyliensis</name>
    <dbReference type="NCBI Taxonomy" id="1128664"/>
    <lineage>
        <taxon>Bacteria</taxon>
        <taxon>Bacillati</taxon>
        <taxon>Actinomycetota</taxon>
        <taxon>Actinomycetes</taxon>
        <taxon>Pseudonocardiales</taxon>
        <taxon>Pseudonocardiaceae</taxon>
        <taxon>Amycolatopsis</taxon>
    </lineage>
</organism>
<dbReference type="GO" id="GO:0003677">
    <property type="term" value="F:DNA binding"/>
    <property type="evidence" value="ECO:0007669"/>
    <property type="project" value="UniProtKB-UniRule"/>
</dbReference>
<keyword evidence="2 4" id="KW-0238">DNA-binding</keyword>
<dbReference type="PANTHER" id="PTHR47506:SF3">
    <property type="entry name" value="HTH-TYPE TRANSCRIPTIONAL REGULATOR LMRA"/>
    <property type="match status" value="1"/>
</dbReference>
<dbReference type="Pfam" id="PF00440">
    <property type="entry name" value="TetR_N"/>
    <property type="match status" value="1"/>
</dbReference>
<dbReference type="InterPro" id="IPR009057">
    <property type="entry name" value="Homeodomain-like_sf"/>
</dbReference>
<dbReference type="InterPro" id="IPR001647">
    <property type="entry name" value="HTH_TetR"/>
</dbReference>
<protein>
    <submittedName>
        <fullName evidence="6">TetR family transcriptional regulator</fullName>
    </submittedName>
</protein>
<evidence type="ECO:0000313" key="7">
    <source>
        <dbReference type="Proteomes" id="UP000320876"/>
    </source>
</evidence>
<dbReference type="AlphaFoldDB" id="A0A542CU18"/>
<dbReference type="Gene3D" id="1.10.357.10">
    <property type="entry name" value="Tetracycline Repressor, domain 2"/>
    <property type="match status" value="1"/>
</dbReference>
<dbReference type="PANTHER" id="PTHR47506">
    <property type="entry name" value="TRANSCRIPTIONAL REGULATORY PROTEIN"/>
    <property type="match status" value="1"/>
</dbReference>
<keyword evidence="1" id="KW-0805">Transcription regulation</keyword>
<evidence type="ECO:0000256" key="3">
    <source>
        <dbReference type="ARBA" id="ARBA00023163"/>
    </source>
</evidence>
<dbReference type="PROSITE" id="PS50977">
    <property type="entry name" value="HTH_TETR_2"/>
    <property type="match status" value="1"/>
</dbReference>
<feature type="DNA-binding region" description="H-T-H motif" evidence="4">
    <location>
        <begin position="25"/>
        <end position="44"/>
    </location>
</feature>
<evidence type="ECO:0000313" key="6">
    <source>
        <dbReference type="EMBL" id="TQI94319.1"/>
    </source>
</evidence>
<dbReference type="Pfam" id="PF21993">
    <property type="entry name" value="TetR_C_13_2"/>
    <property type="match status" value="1"/>
</dbReference>
<dbReference type="SUPFAM" id="SSF48498">
    <property type="entry name" value="Tetracyclin repressor-like, C-terminal domain"/>
    <property type="match status" value="1"/>
</dbReference>
<evidence type="ECO:0000256" key="1">
    <source>
        <dbReference type="ARBA" id="ARBA00023015"/>
    </source>
</evidence>
<dbReference type="PRINTS" id="PR00455">
    <property type="entry name" value="HTHTETR"/>
</dbReference>
<dbReference type="RefSeq" id="WP_211358302.1">
    <property type="nucleotide sequence ID" value="NZ_VFML01000002.1"/>
</dbReference>
<evidence type="ECO:0000259" key="5">
    <source>
        <dbReference type="PROSITE" id="PS50977"/>
    </source>
</evidence>
<sequence>MSSGRDRMLDGAIAVFRERGVAGTSLTEIVERSGTPRGSLYHYFPEGKTQLATEATERAGRFMGATISSLAAAGDPLDAIGTIIEFFRGQLESGDFESGCPVAAGALGGAESEGARRAAGEAFTSWESTIAAALWQHGVAADRAETMATLAIAAIEGALVLARAQRSTRPLDRVATELTAQARLLLGR</sequence>
<dbReference type="SUPFAM" id="SSF46689">
    <property type="entry name" value="Homeodomain-like"/>
    <property type="match status" value="1"/>
</dbReference>